<comment type="similarity">
    <text evidence="2">Belongs to the ROK (NagC/XylR) family.</text>
</comment>
<gene>
    <name evidence="4" type="ORF">IQ19_03949</name>
</gene>
<dbReference type="Gene3D" id="1.10.10.10">
    <property type="entry name" value="Winged helix-like DNA-binding domain superfamily/Winged helix DNA-binding domain"/>
    <property type="match status" value="1"/>
</dbReference>
<keyword evidence="3" id="KW-0119">Carbohydrate metabolism</keyword>
<dbReference type="Gene3D" id="3.30.420.40">
    <property type="match status" value="2"/>
</dbReference>
<dbReference type="EMBL" id="VLKI01000014">
    <property type="protein sequence ID" value="TWH82969.1"/>
    <property type="molecule type" value="Genomic_DNA"/>
</dbReference>
<keyword evidence="4" id="KW-0418">Kinase</keyword>
<evidence type="ECO:0000313" key="5">
    <source>
        <dbReference type="Proteomes" id="UP000318667"/>
    </source>
</evidence>
<name>A0A562JIJ1_9BACI</name>
<dbReference type="PANTHER" id="PTHR18964:SF149">
    <property type="entry name" value="BIFUNCTIONAL UDP-N-ACETYLGLUCOSAMINE 2-EPIMERASE_N-ACETYLMANNOSAMINE KINASE"/>
    <property type="match status" value="1"/>
</dbReference>
<keyword evidence="5" id="KW-1185">Reference proteome</keyword>
<dbReference type="InterPro" id="IPR043129">
    <property type="entry name" value="ATPase_NBD"/>
</dbReference>
<dbReference type="InterPro" id="IPR036390">
    <property type="entry name" value="WH_DNA-bd_sf"/>
</dbReference>
<dbReference type="GO" id="GO:0042732">
    <property type="term" value="P:D-xylose metabolic process"/>
    <property type="evidence" value="ECO:0007669"/>
    <property type="project" value="UniProtKB-KW"/>
</dbReference>
<dbReference type="InterPro" id="IPR000600">
    <property type="entry name" value="ROK"/>
</dbReference>
<dbReference type="PANTHER" id="PTHR18964">
    <property type="entry name" value="ROK (REPRESSOR, ORF, KINASE) FAMILY"/>
    <property type="match status" value="1"/>
</dbReference>
<dbReference type="GeneID" id="65405073"/>
<organism evidence="4 5">
    <name type="scientific">Cytobacillus oceanisediminis</name>
    <dbReference type="NCBI Taxonomy" id="665099"/>
    <lineage>
        <taxon>Bacteria</taxon>
        <taxon>Bacillati</taxon>
        <taxon>Bacillota</taxon>
        <taxon>Bacilli</taxon>
        <taxon>Bacillales</taxon>
        <taxon>Bacillaceae</taxon>
        <taxon>Cytobacillus</taxon>
    </lineage>
</organism>
<evidence type="ECO:0000256" key="3">
    <source>
        <dbReference type="ARBA" id="ARBA00022629"/>
    </source>
</evidence>
<comment type="function">
    <text evidence="1">Transcriptional repressor of xylose-utilizing enzymes.</text>
</comment>
<dbReference type="CDD" id="cd24077">
    <property type="entry name" value="ASKHA_ATPase_ROK_SaXylR-like"/>
    <property type="match status" value="1"/>
</dbReference>
<dbReference type="Pfam" id="PF00480">
    <property type="entry name" value="ROK"/>
    <property type="match status" value="1"/>
</dbReference>
<keyword evidence="3" id="KW-0859">Xylose metabolism</keyword>
<dbReference type="Proteomes" id="UP000318667">
    <property type="component" value="Unassembled WGS sequence"/>
</dbReference>
<dbReference type="RefSeq" id="WP_144544136.1">
    <property type="nucleotide sequence ID" value="NZ_CBCSDC010000015.1"/>
</dbReference>
<dbReference type="SUPFAM" id="SSF46785">
    <property type="entry name" value="Winged helix' DNA-binding domain"/>
    <property type="match status" value="1"/>
</dbReference>
<sequence length="389" mass="43284">MVTGDAGYIKKINRSVILSKIIEHKLISRAELAKVTGLNKATISVQVSDLLAESLIIESQLEHNNIGRRPIMLSINPQAGFVLGIDLDRETITFQLADLMGRPVSTEVVQLETSNYDVILTQLILNIKEFEGRCSHSLYGLTGVVIGIHGIVNIDETIYFVPHLQWKNKDLKKDLLNGLELNIFIENNANLCAFAEKIFNYHRAEYLLTVTLYSGIGLGNIVNGETLKGFHGYAGEIGHMIVVPYGKPCSCGNRGCWEQYASESGFMKILSDRTDERHLQHGEIQQWIAAKETITCSLLEDYIKFLSIGVNNIINLYNPEILVLNSELLRLYPDAITEIKSLLSSSVGHCREIELSHYGKQACIMGACALAIKNFLGVSELRLSMDDVS</sequence>
<dbReference type="OrthoDB" id="9796533at2"/>
<evidence type="ECO:0000256" key="2">
    <source>
        <dbReference type="ARBA" id="ARBA00006479"/>
    </source>
</evidence>
<keyword evidence="4" id="KW-0808">Transferase</keyword>
<reference evidence="4 5" key="1">
    <citation type="journal article" date="2015" name="Stand. Genomic Sci.">
        <title>Genomic Encyclopedia of Bacterial and Archaeal Type Strains, Phase III: the genomes of soil and plant-associated and newly described type strains.</title>
        <authorList>
            <person name="Whitman W.B."/>
            <person name="Woyke T."/>
            <person name="Klenk H.P."/>
            <person name="Zhou Y."/>
            <person name="Lilburn T.G."/>
            <person name="Beck B.J."/>
            <person name="De Vos P."/>
            <person name="Vandamme P."/>
            <person name="Eisen J.A."/>
            <person name="Garrity G."/>
            <person name="Hugenholtz P."/>
            <person name="Kyrpides N.C."/>
        </authorList>
    </citation>
    <scope>NUCLEOTIDE SEQUENCE [LARGE SCALE GENOMIC DNA]</scope>
    <source>
        <strain evidence="4 5">CGMCC 1.10115</strain>
    </source>
</reference>
<dbReference type="AlphaFoldDB" id="A0A562JIJ1"/>
<dbReference type="SUPFAM" id="SSF53067">
    <property type="entry name" value="Actin-like ATPase domain"/>
    <property type="match status" value="1"/>
</dbReference>
<comment type="caution">
    <text evidence="4">The sequence shown here is derived from an EMBL/GenBank/DDBJ whole genome shotgun (WGS) entry which is preliminary data.</text>
</comment>
<accession>A0A562JIJ1</accession>
<dbReference type="GO" id="GO:0016301">
    <property type="term" value="F:kinase activity"/>
    <property type="evidence" value="ECO:0007669"/>
    <property type="project" value="UniProtKB-KW"/>
</dbReference>
<dbReference type="InterPro" id="IPR036388">
    <property type="entry name" value="WH-like_DNA-bd_sf"/>
</dbReference>
<evidence type="ECO:0000256" key="1">
    <source>
        <dbReference type="ARBA" id="ARBA00002486"/>
    </source>
</evidence>
<proteinExistence type="inferred from homology"/>
<protein>
    <submittedName>
        <fullName evidence="4">Putative NBD/HSP70 family sugar kinase</fullName>
    </submittedName>
</protein>
<evidence type="ECO:0000313" key="4">
    <source>
        <dbReference type="EMBL" id="TWH82969.1"/>
    </source>
</evidence>